<organism evidence="1 2">
    <name type="scientific">Naumannella halotolerans</name>
    <dbReference type="NCBI Taxonomy" id="993414"/>
    <lineage>
        <taxon>Bacteria</taxon>
        <taxon>Bacillati</taxon>
        <taxon>Actinomycetota</taxon>
        <taxon>Actinomycetes</taxon>
        <taxon>Propionibacteriales</taxon>
        <taxon>Propionibacteriaceae</taxon>
        <taxon>Naumannella</taxon>
    </lineage>
</organism>
<sequence length="51" mass="5426">MTIRPALVALAVVIVVLLLVLFLAGLGQSVICEAGGSSGCESSWRWDWPLQ</sequence>
<dbReference type="Proteomes" id="UP000295371">
    <property type="component" value="Unassembled WGS sequence"/>
</dbReference>
<accession>A0A4R7JB45</accession>
<proteinExistence type="predicted"/>
<dbReference type="EMBL" id="SOAW01000001">
    <property type="protein sequence ID" value="TDT33813.1"/>
    <property type="molecule type" value="Genomic_DNA"/>
</dbReference>
<protein>
    <submittedName>
        <fullName evidence="1">Uncharacterized protein</fullName>
    </submittedName>
</protein>
<name>A0A4R7JB45_9ACTN</name>
<gene>
    <name evidence="1" type="ORF">CLV29_1445</name>
</gene>
<dbReference type="AlphaFoldDB" id="A0A4R7JB45"/>
<keyword evidence="2" id="KW-1185">Reference proteome</keyword>
<dbReference type="RefSeq" id="WP_166649163.1">
    <property type="nucleotide sequence ID" value="NZ_CP171129.1"/>
</dbReference>
<reference evidence="1 2" key="1">
    <citation type="submission" date="2019-03" db="EMBL/GenBank/DDBJ databases">
        <title>Genomic Encyclopedia of Archaeal and Bacterial Type Strains, Phase II (KMG-II): from individual species to whole genera.</title>
        <authorList>
            <person name="Goeker M."/>
        </authorList>
    </citation>
    <scope>NUCLEOTIDE SEQUENCE [LARGE SCALE GENOMIC DNA]</scope>
    <source>
        <strain evidence="1 2">DSM 24323</strain>
    </source>
</reference>
<comment type="caution">
    <text evidence="1">The sequence shown here is derived from an EMBL/GenBank/DDBJ whole genome shotgun (WGS) entry which is preliminary data.</text>
</comment>
<evidence type="ECO:0000313" key="1">
    <source>
        <dbReference type="EMBL" id="TDT33813.1"/>
    </source>
</evidence>
<evidence type="ECO:0000313" key="2">
    <source>
        <dbReference type="Proteomes" id="UP000295371"/>
    </source>
</evidence>